<dbReference type="AlphaFoldDB" id="A0AA36AF87"/>
<dbReference type="InterPro" id="IPR000719">
    <property type="entry name" value="Prot_kinase_dom"/>
</dbReference>
<dbReference type="GO" id="GO:0005634">
    <property type="term" value="C:nucleus"/>
    <property type="evidence" value="ECO:0007669"/>
    <property type="project" value="TreeGrafter"/>
</dbReference>
<dbReference type="EMBL" id="OX597814">
    <property type="protein sequence ID" value="CAI9715030.1"/>
    <property type="molecule type" value="Genomic_DNA"/>
</dbReference>
<accession>A0AA36AF87</accession>
<dbReference type="GO" id="GO:0046825">
    <property type="term" value="P:regulation of protein export from nucleus"/>
    <property type="evidence" value="ECO:0007669"/>
    <property type="project" value="TreeGrafter"/>
</dbReference>
<dbReference type="SUPFAM" id="SSF56112">
    <property type="entry name" value="Protein kinase-like (PK-like)"/>
    <property type="match status" value="1"/>
</dbReference>
<dbReference type="InterPro" id="IPR012677">
    <property type="entry name" value="Nucleotide-bd_a/b_plait_sf"/>
</dbReference>
<feature type="domain" description="Protein kinase" evidence="2">
    <location>
        <begin position="58"/>
        <end position="341"/>
    </location>
</feature>
<evidence type="ECO:0000259" key="3">
    <source>
        <dbReference type="PROSITE" id="PS50102"/>
    </source>
</evidence>
<dbReference type="InterPro" id="IPR000504">
    <property type="entry name" value="RRM_dom"/>
</dbReference>
<feature type="domain" description="RRM" evidence="3">
    <location>
        <begin position="356"/>
        <end position="440"/>
    </location>
</feature>
<dbReference type="Gene3D" id="3.30.200.20">
    <property type="entry name" value="Phosphorylase Kinase, domain 1"/>
    <property type="match status" value="1"/>
</dbReference>
<keyword evidence="5" id="KW-1185">Reference proteome</keyword>
<organism evidence="4 5">
    <name type="scientific">Octopus vulgaris</name>
    <name type="common">Common octopus</name>
    <dbReference type="NCBI Taxonomy" id="6645"/>
    <lineage>
        <taxon>Eukaryota</taxon>
        <taxon>Metazoa</taxon>
        <taxon>Spiralia</taxon>
        <taxon>Lophotrochozoa</taxon>
        <taxon>Mollusca</taxon>
        <taxon>Cephalopoda</taxon>
        <taxon>Coleoidea</taxon>
        <taxon>Octopodiformes</taxon>
        <taxon>Octopoda</taxon>
        <taxon>Incirrata</taxon>
        <taxon>Octopodidae</taxon>
        <taxon>Octopus</taxon>
    </lineage>
</organism>
<dbReference type="PROSITE" id="PS50102">
    <property type="entry name" value="RRM"/>
    <property type="match status" value="1"/>
</dbReference>
<dbReference type="GO" id="GO:0003723">
    <property type="term" value="F:RNA binding"/>
    <property type="evidence" value="ECO:0007669"/>
    <property type="project" value="UniProtKB-UniRule"/>
</dbReference>
<name>A0AA36AF87_OCTVU</name>
<dbReference type="InterPro" id="IPR034372">
    <property type="entry name" value="UHMK1"/>
</dbReference>
<evidence type="ECO:0000313" key="4">
    <source>
        <dbReference type="EMBL" id="CAI9715030.1"/>
    </source>
</evidence>
<dbReference type="InterPro" id="IPR011009">
    <property type="entry name" value="Kinase-like_dom_sf"/>
</dbReference>
<dbReference type="Proteomes" id="UP001162480">
    <property type="component" value="Chromosome 1"/>
</dbReference>
<dbReference type="PROSITE" id="PS50011">
    <property type="entry name" value="PROTEIN_KINASE_DOM"/>
    <property type="match status" value="1"/>
</dbReference>
<gene>
    <name evidence="4" type="ORF">OCTVUL_1B012023</name>
</gene>
<dbReference type="PANTHER" id="PTHR46962">
    <property type="entry name" value="SERINE/THREONINE-PROTEIN KINASE KIST"/>
    <property type="match status" value="1"/>
</dbReference>
<dbReference type="GO" id="GO:0045948">
    <property type="term" value="P:positive regulation of translational initiation"/>
    <property type="evidence" value="ECO:0007669"/>
    <property type="project" value="TreeGrafter"/>
</dbReference>
<proteinExistence type="predicted"/>
<evidence type="ECO:0000313" key="5">
    <source>
        <dbReference type="Proteomes" id="UP001162480"/>
    </source>
</evidence>
<dbReference type="PANTHER" id="PTHR46962:SF1">
    <property type="entry name" value="SERINE_THREONINE-PROTEIN KINASE KIST"/>
    <property type="match status" value="1"/>
</dbReference>
<sequence>MLQYMPSNMTIGQLLGILVCHHLRKCNQLFHISCGNFWWLMSHIDTGDIINGSKGQRWKLLQQLGLGKCCNVYKAILLDGDCQAAVKVYKKGLQYEGAQQREQLLLQIVLQKQGLCKQLVEVIDSFQINGHSILVEELLELNLYQIKCLTELKTFSFYMIQMFIKDVLISLNAIHTNGFVHGDLKPCNLMWSAQNGCMKLIDFGLSFHISDEDVCQIQSPSYRAPEVVMYNKGKRDIKLTQAVDLWSLGCLLIWMFTGQKMFQKKPAGPCNNCSLQKRNVENCEYGILAQQMIDDKIAGEPLRSSEMGSACLAFRKLVSRVMTCKGCERLTSQTAQNHPFFSIPFEPSFCDMLLLPTVVIRILNSIDVNETNTHEAIKKELTSRCCKFGKLVKCVLPTEGKGKGIIFMKFEKAVEAITAFIQINGKVLHNRTVITTYHSVRDFDAGIYY</sequence>
<dbReference type="Gene3D" id="3.30.70.330">
    <property type="match status" value="1"/>
</dbReference>
<dbReference type="GO" id="GO:0005524">
    <property type="term" value="F:ATP binding"/>
    <property type="evidence" value="ECO:0007669"/>
    <property type="project" value="InterPro"/>
</dbReference>
<keyword evidence="1" id="KW-0694">RNA-binding</keyword>
<dbReference type="GO" id="GO:0071598">
    <property type="term" value="C:neuronal ribonucleoprotein granule"/>
    <property type="evidence" value="ECO:0007669"/>
    <property type="project" value="TreeGrafter"/>
</dbReference>
<reference evidence="4" key="1">
    <citation type="submission" date="2023-08" db="EMBL/GenBank/DDBJ databases">
        <authorList>
            <person name="Alioto T."/>
            <person name="Alioto T."/>
            <person name="Gomez Garrido J."/>
        </authorList>
    </citation>
    <scope>NUCLEOTIDE SEQUENCE</scope>
</reference>
<dbReference type="InterPro" id="IPR035979">
    <property type="entry name" value="RBD_domain_sf"/>
</dbReference>
<dbReference type="SMART" id="SM00220">
    <property type="entry name" value="S_TKc"/>
    <property type="match status" value="1"/>
</dbReference>
<protein>
    <submittedName>
        <fullName evidence="4">Serine/threonine-protein kinase Kist-like</fullName>
    </submittedName>
</protein>
<dbReference type="SMART" id="SM00360">
    <property type="entry name" value="RRM"/>
    <property type="match status" value="1"/>
</dbReference>
<dbReference type="Pfam" id="PF00069">
    <property type="entry name" value="Pkinase"/>
    <property type="match status" value="1"/>
</dbReference>
<dbReference type="Gene3D" id="1.10.510.10">
    <property type="entry name" value="Transferase(Phosphotransferase) domain 1"/>
    <property type="match status" value="1"/>
</dbReference>
<dbReference type="GO" id="GO:0004674">
    <property type="term" value="F:protein serine/threonine kinase activity"/>
    <property type="evidence" value="ECO:0007669"/>
    <property type="project" value="InterPro"/>
</dbReference>
<dbReference type="SUPFAM" id="SSF54928">
    <property type="entry name" value="RNA-binding domain, RBD"/>
    <property type="match status" value="1"/>
</dbReference>
<dbReference type="Pfam" id="PF00076">
    <property type="entry name" value="RRM_1"/>
    <property type="match status" value="1"/>
</dbReference>
<evidence type="ECO:0000259" key="2">
    <source>
        <dbReference type="PROSITE" id="PS50011"/>
    </source>
</evidence>
<evidence type="ECO:0000256" key="1">
    <source>
        <dbReference type="PROSITE-ProRule" id="PRU00176"/>
    </source>
</evidence>
<dbReference type="GO" id="GO:0043021">
    <property type="term" value="F:ribonucleoprotein complex binding"/>
    <property type="evidence" value="ECO:0007669"/>
    <property type="project" value="TreeGrafter"/>
</dbReference>